<protein>
    <submittedName>
        <fullName evidence="2">DegV family protein with EDD domain</fullName>
    </submittedName>
</protein>
<dbReference type="SUPFAM" id="SSF82549">
    <property type="entry name" value="DAK1/DegV-like"/>
    <property type="match status" value="1"/>
</dbReference>
<dbReference type="EMBL" id="QNRX01000010">
    <property type="protein sequence ID" value="RBP63270.1"/>
    <property type="molecule type" value="Genomic_DNA"/>
</dbReference>
<dbReference type="NCBIfam" id="TIGR00762">
    <property type="entry name" value="DegV"/>
    <property type="match status" value="1"/>
</dbReference>
<organism evidence="2 3">
    <name type="scientific">Alkalibaculum bacchi</name>
    <dbReference type="NCBI Taxonomy" id="645887"/>
    <lineage>
        <taxon>Bacteria</taxon>
        <taxon>Bacillati</taxon>
        <taxon>Bacillota</taxon>
        <taxon>Clostridia</taxon>
        <taxon>Eubacteriales</taxon>
        <taxon>Eubacteriaceae</taxon>
        <taxon>Alkalibaculum</taxon>
    </lineage>
</organism>
<evidence type="ECO:0000313" key="3">
    <source>
        <dbReference type="Proteomes" id="UP000253490"/>
    </source>
</evidence>
<dbReference type="OrthoDB" id="9780216at2"/>
<dbReference type="Gene3D" id="3.40.50.10170">
    <property type="match status" value="1"/>
</dbReference>
<gene>
    <name evidence="2" type="ORF">DES36_11013</name>
</gene>
<dbReference type="GO" id="GO:0008289">
    <property type="term" value="F:lipid binding"/>
    <property type="evidence" value="ECO:0007669"/>
    <property type="project" value="UniProtKB-KW"/>
</dbReference>
<dbReference type="InterPro" id="IPR043168">
    <property type="entry name" value="DegV_C"/>
</dbReference>
<evidence type="ECO:0000256" key="1">
    <source>
        <dbReference type="ARBA" id="ARBA00023121"/>
    </source>
</evidence>
<comment type="caution">
    <text evidence="2">The sequence shown here is derived from an EMBL/GenBank/DDBJ whole genome shotgun (WGS) entry which is preliminary data.</text>
</comment>
<evidence type="ECO:0000313" key="2">
    <source>
        <dbReference type="EMBL" id="RBP63270.1"/>
    </source>
</evidence>
<dbReference type="InterPro" id="IPR050270">
    <property type="entry name" value="DegV_domain_contain"/>
</dbReference>
<proteinExistence type="predicted"/>
<keyword evidence="3" id="KW-1185">Reference proteome</keyword>
<dbReference type="PANTHER" id="PTHR33434">
    <property type="entry name" value="DEGV DOMAIN-CONTAINING PROTEIN DR_1986-RELATED"/>
    <property type="match status" value="1"/>
</dbReference>
<dbReference type="RefSeq" id="WP_113920792.1">
    <property type="nucleotide sequence ID" value="NZ_QNRX01000010.1"/>
</dbReference>
<sequence length="280" mass="31035">MAIQIVTDSASDISVDEEKKYNIKVVPLTVHFGLESYRDREEISPSQFYEKLESFDGIPSTSQVTPAEFIDIFKSIIHSGDEVIGIFMSSSMSGTYNSAMIAKNTLDSDKISIIDSKMVTLGEALMVHYAAKMAKEGKSRKEIVNKINDMIPKNETLMIVDTLEYLKKGGRLSSSQALLGSMLNIKPILTFSNGELVAKDKVRGKKKALNWVRNYLSKNRVSLKDKPVYMLHTGATEYLEDLKKILVEEYDANYIVESIVGAVVGTHAGPGAIAMSYVDE</sequence>
<keyword evidence="1" id="KW-0446">Lipid-binding</keyword>
<name>A0A366I4X8_9FIRM</name>
<dbReference type="Proteomes" id="UP000253490">
    <property type="component" value="Unassembled WGS sequence"/>
</dbReference>
<dbReference type="Pfam" id="PF02645">
    <property type="entry name" value="DegV"/>
    <property type="match status" value="1"/>
</dbReference>
<dbReference type="PROSITE" id="PS51482">
    <property type="entry name" value="DEGV"/>
    <property type="match status" value="1"/>
</dbReference>
<reference evidence="2 3" key="1">
    <citation type="submission" date="2018-06" db="EMBL/GenBank/DDBJ databases">
        <title>Genomic Encyclopedia of Type Strains, Phase IV (KMG-IV): sequencing the most valuable type-strain genomes for metagenomic binning, comparative biology and taxonomic classification.</title>
        <authorList>
            <person name="Goeker M."/>
        </authorList>
    </citation>
    <scope>NUCLEOTIDE SEQUENCE [LARGE SCALE GENOMIC DNA]</scope>
    <source>
        <strain evidence="2 3">DSM 22112</strain>
    </source>
</reference>
<dbReference type="InterPro" id="IPR003797">
    <property type="entry name" value="DegV"/>
</dbReference>
<dbReference type="Gene3D" id="3.30.1180.10">
    <property type="match status" value="1"/>
</dbReference>
<accession>A0A366I4X8</accession>
<dbReference type="AlphaFoldDB" id="A0A366I4X8"/>
<dbReference type="PANTHER" id="PTHR33434:SF2">
    <property type="entry name" value="FATTY ACID-BINDING PROTEIN TM_1468"/>
    <property type="match status" value="1"/>
</dbReference>